<evidence type="ECO:0000259" key="9">
    <source>
        <dbReference type="Pfam" id="PF12950"/>
    </source>
</evidence>
<dbReference type="InterPro" id="IPR002052">
    <property type="entry name" value="DNA_methylase_N6_adenine_CS"/>
</dbReference>
<proteinExistence type="predicted"/>
<evidence type="ECO:0000256" key="1">
    <source>
        <dbReference type="ARBA" id="ARBA00011900"/>
    </source>
</evidence>
<accession>A0A974BKV9</accession>
<dbReference type="InterPro" id="IPR025931">
    <property type="entry name" value="TaqI_C"/>
</dbReference>
<dbReference type="EMBL" id="JACBNQ010000010">
    <property type="protein sequence ID" value="NYB74525.1"/>
    <property type="molecule type" value="Genomic_DNA"/>
</dbReference>
<dbReference type="GO" id="GO:0032259">
    <property type="term" value="P:methylation"/>
    <property type="evidence" value="ECO:0007669"/>
    <property type="project" value="UniProtKB-KW"/>
</dbReference>
<dbReference type="PRINTS" id="PR00507">
    <property type="entry name" value="N12N6MTFRASE"/>
</dbReference>
<dbReference type="Pfam" id="PF07669">
    <property type="entry name" value="Eco57I"/>
    <property type="match status" value="1"/>
</dbReference>
<gene>
    <name evidence="10" type="ORF">HZF24_10300</name>
</gene>
<comment type="catalytic activity">
    <reaction evidence="7">
        <text>a 2'-deoxyadenosine in DNA + S-adenosyl-L-methionine = an N(6)-methyl-2'-deoxyadenosine in DNA + S-adenosyl-L-homocysteine + H(+)</text>
        <dbReference type="Rhea" id="RHEA:15197"/>
        <dbReference type="Rhea" id="RHEA-COMP:12418"/>
        <dbReference type="Rhea" id="RHEA-COMP:12419"/>
        <dbReference type="ChEBI" id="CHEBI:15378"/>
        <dbReference type="ChEBI" id="CHEBI:57856"/>
        <dbReference type="ChEBI" id="CHEBI:59789"/>
        <dbReference type="ChEBI" id="CHEBI:90615"/>
        <dbReference type="ChEBI" id="CHEBI:90616"/>
        <dbReference type="EC" id="2.1.1.72"/>
    </reaction>
</comment>
<dbReference type="GO" id="GO:0003677">
    <property type="term" value="F:DNA binding"/>
    <property type="evidence" value="ECO:0007669"/>
    <property type="project" value="UniProtKB-KW"/>
</dbReference>
<protein>
    <recommendedName>
        <fullName evidence="1">site-specific DNA-methyltransferase (adenine-specific)</fullName>
        <ecNumber evidence="1">2.1.1.72</ecNumber>
    </recommendedName>
</protein>
<evidence type="ECO:0000256" key="7">
    <source>
        <dbReference type="ARBA" id="ARBA00047942"/>
    </source>
</evidence>
<reference evidence="10" key="1">
    <citation type="submission" date="2020-07" db="EMBL/GenBank/DDBJ databases">
        <title>Genomic analysis of a strain of Sedimentibacter Hydroxybenzoicus DSM7310.</title>
        <authorList>
            <person name="Ma S."/>
        </authorList>
    </citation>
    <scope>NUCLEOTIDE SEQUENCE</scope>
    <source>
        <strain evidence="10">DSM 7310</strain>
    </source>
</reference>
<keyword evidence="4" id="KW-0949">S-adenosyl-L-methionine</keyword>
<dbReference type="InterPro" id="IPR029063">
    <property type="entry name" value="SAM-dependent_MTases_sf"/>
</dbReference>
<feature type="domain" description="TaqI-like C-terminal specificity" evidence="9">
    <location>
        <begin position="427"/>
        <end position="522"/>
    </location>
</feature>
<dbReference type="SUPFAM" id="SSF53335">
    <property type="entry name" value="S-adenosyl-L-methionine-dependent methyltransferases"/>
    <property type="match status" value="1"/>
</dbReference>
<dbReference type="GO" id="GO:0009307">
    <property type="term" value="P:DNA restriction-modification system"/>
    <property type="evidence" value="ECO:0007669"/>
    <property type="project" value="UniProtKB-KW"/>
</dbReference>
<keyword evidence="11" id="KW-1185">Reference proteome</keyword>
<dbReference type="EC" id="2.1.1.72" evidence="1"/>
<dbReference type="AlphaFoldDB" id="A0A974BKV9"/>
<dbReference type="GO" id="GO:0009007">
    <property type="term" value="F:site-specific DNA-methyltransferase (adenine-specific) activity"/>
    <property type="evidence" value="ECO:0007669"/>
    <property type="project" value="UniProtKB-EC"/>
</dbReference>
<dbReference type="InterPro" id="IPR050953">
    <property type="entry name" value="N4_N6_ade-DNA_methylase"/>
</dbReference>
<dbReference type="PANTHER" id="PTHR33841:SF6">
    <property type="entry name" value="TYPE II METHYLTRANSFERASE M.HINDII"/>
    <property type="match status" value="1"/>
</dbReference>
<evidence type="ECO:0000256" key="5">
    <source>
        <dbReference type="ARBA" id="ARBA00022747"/>
    </source>
</evidence>
<evidence type="ECO:0000256" key="6">
    <source>
        <dbReference type="ARBA" id="ARBA00023125"/>
    </source>
</evidence>
<evidence type="ECO:0000256" key="3">
    <source>
        <dbReference type="ARBA" id="ARBA00022679"/>
    </source>
</evidence>
<organism evidence="10 11">
    <name type="scientific">Sedimentibacter hydroxybenzoicus DSM 7310</name>
    <dbReference type="NCBI Taxonomy" id="1123245"/>
    <lineage>
        <taxon>Bacteria</taxon>
        <taxon>Bacillati</taxon>
        <taxon>Bacillota</taxon>
        <taxon>Tissierellia</taxon>
        <taxon>Sedimentibacter</taxon>
    </lineage>
</organism>
<sequence>MSLDGYFGIHALSNNSQIVEAVEKLASTNERDARGAVYTRVEVVEFILDLVGYKDDEKLYNKKILEPSFGEGYFLLTIIERLISSWRKYSDQASSIVEVLKDSICAVELHKETFYNTRELVVKRLNDEGISNAEAKQLAELWLIQGDFLLEDQTEKFDFIVGNPPYLRQEYIPQALLKEYRLRYKTMFDRADIYIAFIERTLSLLNDKGNLGFICSDRWMKNRYGGPLRNYISKNFNFKVYVDMFETDAFCTDVSAYPAITIISRESQGVTRIAYRPKVDRDILECLSSELTSKKLIKFNSVKELSGIVNGTEPWLMESTYKLNLLRKIESEYPLLEDVGCKVGIGIATGADRIFIQDYDSLDVEEDRKLRLVTTQDIYNGEINWYGQGVINTFDDNGCIIKLDSYPKLKKFLEDNEKVIRDRYIAKKNPNKWFRTIDKVWPELLNKKKLLIPDIKGEPHIVYDSGEYYPHHNLYYITSEEWDIRALQAVLLSNITKLFINKYSIKMRGEYLRFQAQYLRRIRIPRWENVSEKVRVELINATKERNIDMCNNAVFELYRLNKEERSVLVKDGE</sequence>
<evidence type="ECO:0000256" key="2">
    <source>
        <dbReference type="ARBA" id="ARBA00022603"/>
    </source>
</evidence>
<dbReference type="Gene3D" id="3.40.50.150">
    <property type="entry name" value="Vaccinia Virus protein VP39"/>
    <property type="match status" value="1"/>
</dbReference>
<evidence type="ECO:0000313" key="11">
    <source>
        <dbReference type="Proteomes" id="UP000611629"/>
    </source>
</evidence>
<keyword evidence="3" id="KW-0808">Transferase</keyword>
<feature type="domain" description="Type II methyltransferase M.TaqI-like" evidence="8">
    <location>
        <begin position="115"/>
        <end position="250"/>
    </location>
</feature>
<evidence type="ECO:0000256" key="4">
    <source>
        <dbReference type="ARBA" id="ARBA00022691"/>
    </source>
</evidence>
<evidence type="ECO:0000313" key="10">
    <source>
        <dbReference type="EMBL" id="NYB74525.1"/>
    </source>
</evidence>
<keyword evidence="2 10" id="KW-0489">Methyltransferase</keyword>
<dbReference type="PANTHER" id="PTHR33841">
    <property type="entry name" value="DNA METHYLTRANSFERASE YEEA-RELATED"/>
    <property type="match status" value="1"/>
</dbReference>
<dbReference type="PROSITE" id="PS00092">
    <property type="entry name" value="N6_MTASE"/>
    <property type="match status" value="1"/>
</dbReference>
<keyword evidence="5" id="KW-0680">Restriction system</keyword>
<keyword evidence="6" id="KW-0238">DNA-binding</keyword>
<name>A0A974BKV9_SEDHY</name>
<dbReference type="InterPro" id="IPR011639">
    <property type="entry name" value="MethylTrfase_TaqI-like_dom"/>
</dbReference>
<dbReference type="Pfam" id="PF12950">
    <property type="entry name" value="TaqI_C"/>
    <property type="match status" value="1"/>
</dbReference>
<dbReference type="Proteomes" id="UP000611629">
    <property type="component" value="Unassembled WGS sequence"/>
</dbReference>
<comment type="caution">
    <text evidence="10">The sequence shown here is derived from an EMBL/GenBank/DDBJ whole genome shotgun (WGS) entry which is preliminary data.</text>
</comment>
<evidence type="ECO:0000259" key="8">
    <source>
        <dbReference type="Pfam" id="PF07669"/>
    </source>
</evidence>